<sequence length="78" mass="9035">MLLTPSEIYQLTGKKRRPAQVKVLRFMGIEHRVRPDASLIISRDHVRKLLDGDSVNMRFSKRIEPNWSAMDAKTSKGR</sequence>
<comment type="caution">
    <text evidence="2">The sequence shown here is derived from an EMBL/GenBank/DDBJ whole genome shotgun (WGS) entry which is preliminary data.</text>
</comment>
<keyword evidence="3" id="KW-1185">Reference proteome</keyword>
<dbReference type="EMBL" id="LWBO01000028">
    <property type="protein sequence ID" value="OQP44270.1"/>
    <property type="molecule type" value="Genomic_DNA"/>
</dbReference>
<proteinExistence type="predicted"/>
<accession>A0ABX3NRY6</accession>
<gene>
    <name evidence="2" type="ORF">A4D02_35415</name>
</gene>
<protein>
    <recommendedName>
        <fullName evidence="1">DUF4224 domain-containing protein</fullName>
    </recommendedName>
</protein>
<reference evidence="2 3" key="1">
    <citation type="submission" date="2016-04" db="EMBL/GenBank/DDBJ databases">
        <authorList>
            <person name="Chen L."/>
            <person name="Zhuang W."/>
            <person name="Wang G."/>
        </authorList>
    </citation>
    <scope>NUCLEOTIDE SEQUENCE [LARGE SCALE GENOMIC DNA]</scope>
    <source>
        <strain evidence="3">GR20</strain>
    </source>
</reference>
<evidence type="ECO:0000313" key="2">
    <source>
        <dbReference type="EMBL" id="OQP44270.1"/>
    </source>
</evidence>
<dbReference type="Proteomes" id="UP000192277">
    <property type="component" value="Unassembled WGS sequence"/>
</dbReference>
<dbReference type="RefSeq" id="WP_014219619.1">
    <property type="nucleotide sequence ID" value="NZ_LWBO01000028.1"/>
</dbReference>
<dbReference type="InterPro" id="IPR025319">
    <property type="entry name" value="DUF4224"/>
</dbReference>
<name>A0ABX3NRY6_9BACT</name>
<evidence type="ECO:0000259" key="1">
    <source>
        <dbReference type="Pfam" id="PF13986"/>
    </source>
</evidence>
<feature type="domain" description="DUF4224" evidence="1">
    <location>
        <begin position="2"/>
        <end position="46"/>
    </location>
</feature>
<organism evidence="2 3">
    <name type="scientific">Niastella koreensis</name>
    <dbReference type="NCBI Taxonomy" id="354356"/>
    <lineage>
        <taxon>Bacteria</taxon>
        <taxon>Pseudomonadati</taxon>
        <taxon>Bacteroidota</taxon>
        <taxon>Chitinophagia</taxon>
        <taxon>Chitinophagales</taxon>
        <taxon>Chitinophagaceae</taxon>
        <taxon>Niastella</taxon>
    </lineage>
</organism>
<dbReference type="Pfam" id="PF13986">
    <property type="entry name" value="DUF4224"/>
    <property type="match status" value="1"/>
</dbReference>
<evidence type="ECO:0000313" key="3">
    <source>
        <dbReference type="Proteomes" id="UP000192277"/>
    </source>
</evidence>